<gene>
    <name evidence="1" type="ORF">AN2V17_22150</name>
</gene>
<reference evidence="1" key="1">
    <citation type="submission" date="2023-09" db="EMBL/GenBank/DDBJ databases">
        <title>Vallitalea sediminicola and Vallitalea maricola sp. nov., anaerobic bacteria isolated from marine sediment.</title>
        <authorList>
            <person name="Hirano S."/>
            <person name="Maeda A."/>
            <person name="Terahara T."/>
            <person name="Mori K."/>
            <person name="Hamada M."/>
            <person name="Matsumoto R."/>
            <person name="Kobayashi T."/>
        </authorList>
    </citation>
    <scope>NUCLEOTIDE SEQUENCE</scope>
    <source>
        <strain evidence="1">AN17-2</strain>
    </source>
</reference>
<evidence type="ECO:0000313" key="2">
    <source>
        <dbReference type="Proteomes" id="UP001374599"/>
    </source>
</evidence>
<sequence length="785" mass="83714">MILSRSKRKSCAILLAVAMILTMMPLTAKAAAPTNVEVYLSGAANPNPTVTTQDGDTVESIYTRITGQSYPWTVLYEINGKMGDVAPGSCIVPDNAYIQYYTIDNYQTDVLATISDYSLIIVDGKIKVLDGKEYTWKGLEKSINMSVPFVRDANVAVNPKNSSTPLTTPVKLSDYAGIEMKSTGGISTYMPIEVVANYDAYTTQLNEGLEKVIAIADSFGINTSNAVNALNGSDNAVKATEKVALGEIIIDASINNDILLSKVTFNESVAVSVPFDPYVPSYTLISTTGSDIIPATFTIEPVAMASDATISYSTTDSDISFAGNVISASTAGNHSFSIKVAKNGAERTYDFVFTCDAPIVAGDPSVYAFLPAPGQFTNEGITVGGWGDIYLSGTDGIKLLADNVASTGVSLGFFGGYTVFDMKNIDNDPNNKYGVDFIVYGNAFWNNSEPGCIQVAQADSEGNPDTWYDIAGSLYYENSTKKNFSLTYENPNPNDNITHTTAGNNLGTLDSVNYTGSETGTITKNTFHNHSWFPLNCNYFTGRNGNLALDKTNQLSFADYNDSQNKLTITGTMLGGITATTTTGFGFGYCDVHPNSSGDKSIAYNPYGVASLSSSSDYNTYIDGTGGGDPIDISWAVDVNGNPVNLDNIRFVRIYTGAAAMNGIFGEISTEVCGIKKATSTGGTVPTTRPSIEIDGMTFSDLEGMGITVSSTSISQNQEIVTISGLAENYTDSFTIGASGYDIFNINNSTSNTYDLTLNTSGETLLRIIAQTSNQSPYIVLLKLS</sequence>
<keyword evidence="2" id="KW-1185">Reference proteome</keyword>
<organism evidence="1 2">
    <name type="scientific">Vallitalea maricola</name>
    <dbReference type="NCBI Taxonomy" id="3074433"/>
    <lineage>
        <taxon>Bacteria</taxon>
        <taxon>Bacillati</taxon>
        <taxon>Bacillota</taxon>
        <taxon>Clostridia</taxon>
        <taxon>Lachnospirales</taxon>
        <taxon>Vallitaleaceae</taxon>
        <taxon>Vallitalea</taxon>
    </lineage>
</organism>
<name>A0ACB5UM42_9FIRM</name>
<dbReference type="Proteomes" id="UP001374599">
    <property type="component" value="Unassembled WGS sequence"/>
</dbReference>
<comment type="caution">
    <text evidence="1">The sequence shown here is derived from an EMBL/GenBank/DDBJ whole genome shotgun (WGS) entry which is preliminary data.</text>
</comment>
<proteinExistence type="predicted"/>
<evidence type="ECO:0000313" key="1">
    <source>
        <dbReference type="EMBL" id="GMQ62983.1"/>
    </source>
</evidence>
<protein>
    <submittedName>
        <fullName evidence="1">Uncharacterized protein</fullName>
    </submittedName>
</protein>
<dbReference type="EMBL" id="BTPU01000033">
    <property type="protein sequence ID" value="GMQ62983.1"/>
    <property type="molecule type" value="Genomic_DNA"/>
</dbReference>
<accession>A0ACB5UM42</accession>